<sequence>MVSEVKDCAKIIIDAGLTIAQAIPVASNIAASIDIVIEKIEKNSSNKALCKFIDGHLRHAKLILESGYDYDIVIKDIDAFTRYYNVLTEIEKRIEILTGGNAKIKAWAITKKFMNAKADTHKNVVEIGNNVKEIKKSVVDAKVRVEGVVEIKEDVTKINKSVDKIHNDIYLLAMKLDIDGWKTDIMLNNKILEQDYQEQVVRGQAVKKKYLTQDVAQRPFNSRDSISLKIVNMLKLLSNCENVIKFFGIYKSRGQEYMILEWCEHGNLEEYLLRNPEVDWNVKIKIAKGIANGLVFCHDREILHHDIKSSNILLDAHLCTKLSNFDLSRKKNDVTNSRILSIDDVRYMAPEKLNDSKYYYTKECDIYSFGIVMWVIAIQQIPYTDMNSIGEIDNYVLNKNRPAPIDEHIPNKYMQIMKKSWDHDNSNRLTAFQIYEGLFKCLGDDDSSSTSISKELDSVDRKVDSPSDTHGVKFDENKVKEMYKLAVNNHKNKIYDEAFITFSMLASEYKHKESIFYLGYYYDNGYAVSTDKKKALEYYRDSADAGCNDAIFYYAHNCLKISREYMEKSAKLGIFKSGIKLAEIILPELRDAPSQDTCNKLLIFLNNDMTTLSGKRKKYPQKIDEWNACEKKIDELRSEIQQIADSCKTG</sequence>
<accession>A0ACA9KYX0</accession>
<proteinExistence type="predicted"/>
<comment type="caution">
    <text evidence="1">The sequence shown here is derived from an EMBL/GenBank/DDBJ whole genome shotgun (WGS) entry which is preliminary data.</text>
</comment>
<name>A0ACA9KYX0_9GLOM</name>
<organism evidence="1 2">
    <name type="scientific">Racocetra persica</name>
    <dbReference type="NCBI Taxonomy" id="160502"/>
    <lineage>
        <taxon>Eukaryota</taxon>
        <taxon>Fungi</taxon>
        <taxon>Fungi incertae sedis</taxon>
        <taxon>Mucoromycota</taxon>
        <taxon>Glomeromycotina</taxon>
        <taxon>Glomeromycetes</taxon>
        <taxon>Diversisporales</taxon>
        <taxon>Gigasporaceae</taxon>
        <taxon>Racocetra</taxon>
    </lineage>
</organism>
<dbReference type="Proteomes" id="UP000789920">
    <property type="component" value="Unassembled WGS sequence"/>
</dbReference>
<protein>
    <submittedName>
        <fullName evidence="1">18497_t:CDS:1</fullName>
    </submittedName>
</protein>
<evidence type="ECO:0000313" key="2">
    <source>
        <dbReference type="Proteomes" id="UP000789920"/>
    </source>
</evidence>
<dbReference type="EMBL" id="CAJVQC010001740">
    <property type="protein sequence ID" value="CAG8499652.1"/>
    <property type="molecule type" value="Genomic_DNA"/>
</dbReference>
<evidence type="ECO:0000313" key="1">
    <source>
        <dbReference type="EMBL" id="CAG8499652.1"/>
    </source>
</evidence>
<reference evidence="1" key="1">
    <citation type="submission" date="2021-06" db="EMBL/GenBank/DDBJ databases">
        <authorList>
            <person name="Kallberg Y."/>
            <person name="Tangrot J."/>
            <person name="Rosling A."/>
        </authorList>
    </citation>
    <scope>NUCLEOTIDE SEQUENCE</scope>
    <source>
        <strain evidence="1">MA461A</strain>
    </source>
</reference>
<keyword evidence="2" id="KW-1185">Reference proteome</keyword>
<gene>
    <name evidence="1" type="ORF">RPERSI_LOCUS1759</name>
</gene>